<evidence type="ECO:0000313" key="2">
    <source>
        <dbReference type="EMBL" id="PKA47361.1"/>
    </source>
</evidence>
<proteinExistence type="predicted"/>
<protein>
    <submittedName>
        <fullName evidence="2">Uncharacterized protein</fullName>
    </submittedName>
</protein>
<name>A0A2H9ZVM4_9ASPA</name>
<dbReference type="AlphaFoldDB" id="A0A2H9ZVM4"/>
<evidence type="ECO:0000256" key="1">
    <source>
        <dbReference type="SAM" id="MobiDB-lite"/>
    </source>
</evidence>
<feature type="region of interest" description="Disordered" evidence="1">
    <location>
        <begin position="30"/>
        <end position="53"/>
    </location>
</feature>
<keyword evidence="3" id="KW-1185">Reference proteome</keyword>
<sequence length="53" mass="5744">MEGRKERWEDLGMDWLVIVFSKPGLADLIPSSANPGTGRPLILSAGRSSTSRS</sequence>
<evidence type="ECO:0000313" key="3">
    <source>
        <dbReference type="Proteomes" id="UP000236161"/>
    </source>
</evidence>
<reference evidence="2 3" key="1">
    <citation type="journal article" date="2017" name="Nature">
        <title>The Apostasia genome and the evolution of orchids.</title>
        <authorList>
            <person name="Zhang G.Q."/>
            <person name="Liu K.W."/>
            <person name="Li Z."/>
            <person name="Lohaus R."/>
            <person name="Hsiao Y.Y."/>
            <person name="Niu S.C."/>
            <person name="Wang J.Y."/>
            <person name="Lin Y.C."/>
            <person name="Xu Q."/>
            <person name="Chen L.J."/>
            <person name="Yoshida K."/>
            <person name="Fujiwara S."/>
            <person name="Wang Z.W."/>
            <person name="Zhang Y.Q."/>
            <person name="Mitsuda N."/>
            <person name="Wang M."/>
            <person name="Liu G.H."/>
            <person name="Pecoraro L."/>
            <person name="Huang H.X."/>
            <person name="Xiao X.J."/>
            <person name="Lin M."/>
            <person name="Wu X.Y."/>
            <person name="Wu W.L."/>
            <person name="Chen Y.Y."/>
            <person name="Chang S.B."/>
            <person name="Sakamoto S."/>
            <person name="Ohme-Takagi M."/>
            <person name="Yagi M."/>
            <person name="Zeng S.J."/>
            <person name="Shen C.Y."/>
            <person name="Yeh C.M."/>
            <person name="Luo Y.B."/>
            <person name="Tsai W.C."/>
            <person name="Van de Peer Y."/>
            <person name="Liu Z.J."/>
        </authorList>
    </citation>
    <scope>NUCLEOTIDE SEQUENCE [LARGE SCALE GENOMIC DNA]</scope>
    <source>
        <strain evidence="3">cv. Shenzhen</strain>
        <tissue evidence="2">Stem</tissue>
    </source>
</reference>
<dbReference type="Proteomes" id="UP000236161">
    <property type="component" value="Unassembled WGS sequence"/>
</dbReference>
<dbReference type="EMBL" id="KZ453522">
    <property type="protein sequence ID" value="PKA47361.1"/>
    <property type="molecule type" value="Genomic_DNA"/>
</dbReference>
<accession>A0A2H9ZVM4</accession>
<gene>
    <name evidence="2" type="ORF">AXF42_Ash021606</name>
</gene>
<organism evidence="2 3">
    <name type="scientific">Apostasia shenzhenica</name>
    <dbReference type="NCBI Taxonomy" id="1088818"/>
    <lineage>
        <taxon>Eukaryota</taxon>
        <taxon>Viridiplantae</taxon>
        <taxon>Streptophyta</taxon>
        <taxon>Embryophyta</taxon>
        <taxon>Tracheophyta</taxon>
        <taxon>Spermatophyta</taxon>
        <taxon>Magnoliopsida</taxon>
        <taxon>Liliopsida</taxon>
        <taxon>Asparagales</taxon>
        <taxon>Orchidaceae</taxon>
        <taxon>Apostasioideae</taxon>
        <taxon>Apostasia</taxon>
    </lineage>
</organism>